<dbReference type="Proteomes" id="UP001054252">
    <property type="component" value="Unassembled WGS sequence"/>
</dbReference>
<dbReference type="AlphaFoldDB" id="A0AAV5KBU3"/>
<evidence type="ECO:0000313" key="1">
    <source>
        <dbReference type="EMBL" id="GKV22045.1"/>
    </source>
</evidence>
<comment type="caution">
    <text evidence="1">The sequence shown here is derived from an EMBL/GenBank/DDBJ whole genome shotgun (WGS) entry which is preliminary data.</text>
</comment>
<reference evidence="1 2" key="1">
    <citation type="journal article" date="2021" name="Commun. Biol.">
        <title>The genome of Shorea leprosula (Dipterocarpaceae) highlights the ecological relevance of drought in aseasonal tropical rainforests.</title>
        <authorList>
            <person name="Ng K.K.S."/>
            <person name="Kobayashi M.J."/>
            <person name="Fawcett J.A."/>
            <person name="Hatakeyama M."/>
            <person name="Paape T."/>
            <person name="Ng C.H."/>
            <person name="Ang C.C."/>
            <person name="Tnah L.H."/>
            <person name="Lee C.T."/>
            <person name="Nishiyama T."/>
            <person name="Sese J."/>
            <person name="O'Brien M.J."/>
            <person name="Copetti D."/>
            <person name="Mohd Noor M.I."/>
            <person name="Ong R.C."/>
            <person name="Putra M."/>
            <person name="Sireger I.Z."/>
            <person name="Indrioko S."/>
            <person name="Kosugi Y."/>
            <person name="Izuno A."/>
            <person name="Isagi Y."/>
            <person name="Lee S.L."/>
            <person name="Shimizu K.K."/>
        </authorList>
    </citation>
    <scope>NUCLEOTIDE SEQUENCE [LARGE SCALE GENOMIC DNA]</scope>
    <source>
        <strain evidence="1">214</strain>
    </source>
</reference>
<organism evidence="1 2">
    <name type="scientific">Rubroshorea leprosula</name>
    <dbReference type="NCBI Taxonomy" id="152421"/>
    <lineage>
        <taxon>Eukaryota</taxon>
        <taxon>Viridiplantae</taxon>
        <taxon>Streptophyta</taxon>
        <taxon>Embryophyta</taxon>
        <taxon>Tracheophyta</taxon>
        <taxon>Spermatophyta</taxon>
        <taxon>Magnoliopsida</taxon>
        <taxon>eudicotyledons</taxon>
        <taxon>Gunneridae</taxon>
        <taxon>Pentapetalae</taxon>
        <taxon>rosids</taxon>
        <taxon>malvids</taxon>
        <taxon>Malvales</taxon>
        <taxon>Dipterocarpaceae</taxon>
        <taxon>Rubroshorea</taxon>
    </lineage>
</organism>
<gene>
    <name evidence="1" type="ORF">SLEP1_g31949</name>
</gene>
<protein>
    <submittedName>
        <fullName evidence="1">Uncharacterized protein</fullName>
    </submittedName>
</protein>
<dbReference type="EMBL" id="BPVZ01000059">
    <property type="protein sequence ID" value="GKV22045.1"/>
    <property type="molecule type" value="Genomic_DNA"/>
</dbReference>
<accession>A0AAV5KBU3</accession>
<evidence type="ECO:0000313" key="2">
    <source>
        <dbReference type="Proteomes" id="UP001054252"/>
    </source>
</evidence>
<name>A0AAV5KBU3_9ROSI</name>
<proteinExistence type="predicted"/>
<sequence length="56" mass="6859">MLEISSEICPVKPAFERLRLLNFASLLNPEGNVELRWLFAKFRLWRFWRLKRLLKL</sequence>
<keyword evidence="2" id="KW-1185">Reference proteome</keyword>